<accession>A0A2R6NFB9</accession>
<dbReference type="AlphaFoldDB" id="A0A2R6NFB9"/>
<gene>
    <name evidence="1" type="ORF">PHLCEN_2v13049</name>
</gene>
<name>A0A2R6NFB9_9APHY</name>
<dbReference type="Proteomes" id="UP000186601">
    <property type="component" value="Unassembled WGS sequence"/>
</dbReference>
<comment type="caution">
    <text evidence="1">The sequence shown here is derived from an EMBL/GenBank/DDBJ whole genome shotgun (WGS) entry which is preliminary data.</text>
</comment>
<proteinExistence type="predicted"/>
<evidence type="ECO:0000313" key="1">
    <source>
        <dbReference type="EMBL" id="PSR71080.1"/>
    </source>
</evidence>
<dbReference type="EMBL" id="MLYV02001295">
    <property type="protein sequence ID" value="PSR71080.1"/>
    <property type="molecule type" value="Genomic_DNA"/>
</dbReference>
<keyword evidence="2" id="KW-1185">Reference proteome</keyword>
<evidence type="ECO:0000313" key="2">
    <source>
        <dbReference type="Proteomes" id="UP000186601"/>
    </source>
</evidence>
<protein>
    <submittedName>
        <fullName evidence="1">Uncharacterized protein</fullName>
    </submittedName>
</protein>
<organism evidence="1 2">
    <name type="scientific">Hermanssonia centrifuga</name>
    <dbReference type="NCBI Taxonomy" id="98765"/>
    <lineage>
        <taxon>Eukaryota</taxon>
        <taxon>Fungi</taxon>
        <taxon>Dikarya</taxon>
        <taxon>Basidiomycota</taxon>
        <taxon>Agaricomycotina</taxon>
        <taxon>Agaricomycetes</taxon>
        <taxon>Polyporales</taxon>
        <taxon>Meruliaceae</taxon>
        <taxon>Hermanssonia</taxon>
    </lineage>
</organism>
<reference evidence="1 2" key="1">
    <citation type="submission" date="2018-02" db="EMBL/GenBank/DDBJ databases">
        <title>Genome sequence of the basidiomycete white-rot fungus Phlebia centrifuga.</title>
        <authorList>
            <person name="Granchi Z."/>
            <person name="Peng M."/>
            <person name="de Vries R.P."/>
            <person name="Hilden K."/>
            <person name="Makela M.R."/>
            <person name="Grigoriev I."/>
            <person name="Riley R."/>
        </authorList>
    </citation>
    <scope>NUCLEOTIDE SEQUENCE [LARGE SCALE GENOMIC DNA]</scope>
    <source>
        <strain evidence="1 2">FBCC195</strain>
    </source>
</reference>
<sequence>MGDIRLRLFNDLNDVVNVVRVGMTGTTYGSAAARNQFGNTPLTSIYGLRAEK</sequence>